<gene>
    <name evidence="1" type="ORF">EVAR_86773_1</name>
</gene>
<dbReference type="Proteomes" id="UP000299102">
    <property type="component" value="Unassembled WGS sequence"/>
</dbReference>
<organism evidence="1 2">
    <name type="scientific">Eumeta variegata</name>
    <name type="common">Bagworm moth</name>
    <name type="synonym">Eumeta japonica</name>
    <dbReference type="NCBI Taxonomy" id="151549"/>
    <lineage>
        <taxon>Eukaryota</taxon>
        <taxon>Metazoa</taxon>
        <taxon>Ecdysozoa</taxon>
        <taxon>Arthropoda</taxon>
        <taxon>Hexapoda</taxon>
        <taxon>Insecta</taxon>
        <taxon>Pterygota</taxon>
        <taxon>Neoptera</taxon>
        <taxon>Endopterygota</taxon>
        <taxon>Lepidoptera</taxon>
        <taxon>Glossata</taxon>
        <taxon>Ditrysia</taxon>
        <taxon>Tineoidea</taxon>
        <taxon>Psychidae</taxon>
        <taxon>Oiketicinae</taxon>
        <taxon>Eumeta</taxon>
    </lineage>
</organism>
<evidence type="ECO:0000313" key="1">
    <source>
        <dbReference type="EMBL" id="GBP44549.1"/>
    </source>
</evidence>
<dbReference type="AlphaFoldDB" id="A0A4C1W237"/>
<comment type="caution">
    <text evidence="1">The sequence shown here is derived from an EMBL/GenBank/DDBJ whole genome shotgun (WGS) entry which is preliminary data.</text>
</comment>
<sequence length="83" mass="9088">MLAIALISPEPVSAIISEKRRPRMSDHTNEHRIPSENYDINLGVTGFVLTPPKRLVPLTSALGRAATPPLNAVLRIITEIKHA</sequence>
<dbReference type="EMBL" id="BGZK01000454">
    <property type="protein sequence ID" value="GBP44549.1"/>
    <property type="molecule type" value="Genomic_DNA"/>
</dbReference>
<name>A0A4C1W237_EUMVA</name>
<accession>A0A4C1W237</accession>
<keyword evidence="2" id="KW-1185">Reference proteome</keyword>
<proteinExistence type="predicted"/>
<evidence type="ECO:0000313" key="2">
    <source>
        <dbReference type="Proteomes" id="UP000299102"/>
    </source>
</evidence>
<reference evidence="1 2" key="1">
    <citation type="journal article" date="2019" name="Commun. Biol.">
        <title>The bagworm genome reveals a unique fibroin gene that provides high tensile strength.</title>
        <authorList>
            <person name="Kono N."/>
            <person name="Nakamura H."/>
            <person name="Ohtoshi R."/>
            <person name="Tomita M."/>
            <person name="Numata K."/>
            <person name="Arakawa K."/>
        </authorList>
    </citation>
    <scope>NUCLEOTIDE SEQUENCE [LARGE SCALE GENOMIC DNA]</scope>
</reference>
<protein>
    <submittedName>
        <fullName evidence="1">Uncharacterized protein</fullName>
    </submittedName>
</protein>